<evidence type="ECO:0000256" key="1">
    <source>
        <dbReference type="ARBA" id="ARBA00023015"/>
    </source>
</evidence>
<dbReference type="CDD" id="cd00090">
    <property type="entry name" value="HTH_ARSR"/>
    <property type="match status" value="1"/>
</dbReference>
<dbReference type="InterPro" id="IPR000835">
    <property type="entry name" value="HTH_MarR-typ"/>
</dbReference>
<dbReference type="Pfam" id="PF12802">
    <property type="entry name" value="MarR_2"/>
    <property type="match status" value="1"/>
</dbReference>
<keyword evidence="3" id="KW-0804">Transcription</keyword>
<name>A0ABP9E535_9ACTN</name>
<comment type="caution">
    <text evidence="5">The sequence shown here is derived from an EMBL/GenBank/DDBJ whole genome shotgun (WGS) entry which is preliminary data.</text>
</comment>
<keyword evidence="1" id="KW-0805">Transcription regulation</keyword>
<evidence type="ECO:0000256" key="3">
    <source>
        <dbReference type="ARBA" id="ARBA00023163"/>
    </source>
</evidence>
<gene>
    <name evidence="5" type="ORF">GCM10023235_54090</name>
</gene>
<dbReference type="InterPro" id="IPR011991">
    <property type="entry name" value="ArsR-like_HTH"/>
</dbReference>
<organism evidence="5 6">
    <name type="scientific">Kitasatospora terrestris</name>
    <dbReference type="NCBI Taxonomy" id="258051"/>
    <lineage>
        <taxon>Bacteria</taxon>
        <taxon>Bacillati</taxon>
        <taxon>Actinomycetota</taxon>
        <taxon>Actinomycetes</taxon>
        <taxon>Kitasatosporales</taxon>
        <taxon>Streptomycetaceae</taxon>
        <taxon>Kitasatospora</taxon>
    </lineage>
</organism>
<dbReference type="InterPro" id="IPR036388">
    <property type="entry name" value="WH-like_DNA-bd_sf"/>
</dbReference>
<dbReference type="InterPro" id="IPR036390">
    <property type="entry name" value="WH_DNA-bd_sf"/>
</dbReference>
<dbReference type="InterPro" id="IPR052362">
    <property type="entry name" value="HTH-GbsR_regulator"/>
</dbReference>
<dbReference type="Proteomes" id="UP001501752">
    <property type="component" value="Unassembled WGS sequence"/>
</dbReference>
<accession>A0ABP9E535</accession>
<evidence type="ECO:0000313" key="6">
    <source>
        <dbReference type="Proteomes" id="UP001501752"/>
    </source>
</evidence>
<evidence type="ECO:0000313" key="5">
    <source>
        <dbReference type="EMBL" id="GAA4868602.1"/>
    </source>
</evidence>
<dbReference type="Gene3D" id="1.10.287.160">
    <property type="entry name" value="HR1 repeat"/>
    <property type="match status" value="1"/>
</dbReference>
<feature type="domain" description="HTH marR-type" evidence="4">
    <location>
        <begin position="32"/>
        <end position="91"/>
    </location>
</feature>
<evidence type="ECO:0000256" key="2">
    <source>
        <dbReference type="ARBA" id="ARBA00023125"/>
    </source>
</evidence>
<dbReference type="SUPFAM" id="SSF46785">
    <property type="entry name" value="Winged helix' DNA-binding domain"/>
    <property type="match status" value="1"/>
</dbReference>
<keyword evidence="6" id="KW-1185">Reference proteome</keyword>
<protein>
    <submittedName>
        <fullName evidence="5">MarR family transcriptional regulator</fullName>
    </submittedName>
</protein>
<reference evidence="6" key="1">
    <citation type="journal article" date="2019" name="Int. J. Syst. Evol. Microbiol.">
        <title>The Global Catalogue of Microorganisms (GCM) 10K type strain sequencing project: providing services to taxonomists for standard genome sequencing and annotation.</title>
        <authorList>
            <consortium name="The Broad Institute Genomics Platform"/>
            <consortium name="The Broad Institute Genome Sequencing Center for Infectious Disease"/>
            <person name="Wu L."/>
            <person name="Ma J."/>
        </authorList>
    </citation>
    <scope>NUCLEOTIDE SEQUENCE [LARGE SCALE GENOMIC DNA]</scope>
    <source>
        <strain evidence="6">JCM 13006</strain>
    </source>
</reference>
<proteinExistence type="predicted"/>
<keyword evidence="2" id="KW-0238">DNA-binding</keyword>
<dbReference type="EMBL" id="BAABIS010000001">
    <property type="protein sequence ID" value="GAA4868602.1"/>
    <property type="molecule type" value="Genomic_DNA"/>
</dbReference>
<evidence type="ECO:0000259" key="4">
    <source>
        <dbReference type="Pfam" id="PF12802"/>
    </source>
</evidence>
<sequence>MGEAAMGGAARRDEAAVDGFIERFAGVLADAGFPRMPARIFTALLASDTGRLTAAELADRLRVSPAAVSGAVRYLTQVNLVSREREAGSRRDRYRVHENAWYEAAVSRDQALTRWEGSLREGIEALGPGTPAGARLAESLAFFAFLREELPQLLERWRERREELLGGA</sequence>
<dbReference type="Gene3D" id="1.10.10.10">
    <property type="entry name" value="Winged helix-like DNA-binding domain superfamily/Winged helix DNA-binding domain"/>
    <property type="match status" value="1"/>
</dbReference>
<dbReference type="PANTHER" id="PTHR38465">
    <property type="entry name" value="HTH-TYPE TRANSCRIPTIONAL REGULATOR MJ1563-RELATED"/>
    <property type="match status" value="1"/>
</dbReference>
<dbReference type="PANTHER" id="PTHR38465:SF2">
    <property type="entry name" value="HTH-TYPE TRANSCRIPTIONAL REGULATOR MMPR5"/>
    <property type="match status" value="1"/>
</dbReference>